<reference evidence="2" key="1">
    <citation type="submission" date="2016-12" db="EMBL/GenBank/DDBJ databases">
        <title>The genomes of Aspergillus section Nigri reveals drivers in fungal speciation.</title>
        <authorList>
            <consortium name="DOE Joint Genome Institute"/>
            <person name="Vesth T.C."/>
            <person name="Nybo J."/>
            <person name="Theobald S."/>
            <person name="Brandl J."/>
            <person name="Frisvad J.C."/>
            <person name="Nielsen K.F."/>
            <person name="Lyhne E.K."/>
            <person name="Kogle M.E."/>
            <person name="Kuo A."/>
            <person name="Riley R."/>
            <person name="Clum A."/>
            <person name="Nolan M."/>
            <person name="Lipzen A."/>
            <person name="Salamov A."/>
            <person name="Henrissat B."/>
            <person name="Wiebenga A."/>
            <person name="De Vries R.P."/>
            <person name="Grigoriev I.V."/>
            <person name="Mortensen U.H."/>
            <person name="Andersen M.R."/>
            <person name="Baker S.E."/>
        </authorList>
    </citation>
    <scope>NUCLEOTIDE SEQUENCE [LARGE SCALE GENOMIC DNA]</scope>
    <source>
        <strain evidence="2">CBS 115656</strain>
    </source>
</reference>
<keyword evidence="1" id="KW-0732">Signal</keyword>
<gene>
    <name evidence="2" type="ORF">BO87DRAFT_376013</name>
</gene>
<dbReference type="Proteomes" id="UP000247647">
    <property type="component" value="Unassembled WGS sequence"/>
</dbReference>
<dbReference type="GeneID" id="37125640"/>
<name>A0A318YR69_ASPNB</name>
<protein>
    <submittedName>
        <fullName evidence="2">Uncharacterized protein</fullName>
    </submittedName>
</protein>
<dbReference type="EMBL" id="KZ821457">
    <property type="protein sequence ID" value="PYH35253.1"/>
    <property type="molecule type" value="Genomic_DNA"/>
</dbReference>
<keyword evidence="3" id="KW-1185">Reference proteome</keyword>
<dbReference type="AlphaFoldDB" id="A0A318YR69"/>
<sequence>MYPTFTLYIFFSLLAANLLVHAATNPLQQPQSHSTFSNCNPLFTFIKGADSYVLDKSNLE</sequence>
<accession>A0A318YR69</accession>
<feature type="chain" id="PRO_5016313259" evidence="1">
    <location>
        <begin position="23"/>
        <end position="60"/>
    </location>
</feature>
<dbReference type="RefSeq" id="XP_025480731.1">
    <property type="nucleotide sequence ID" value="XM_025623184.1"/>
</dbReference>
<feature type="non-terminal residue" evidence="2">
    <location>
        <position position="1"/>
    </location>
</feature>
<dbReference type="OrthoDB" id="10295823at2759"/>
<proteinExistence type="predicted"/>
<evidence type="ECO:0000256" key="1">
    <source>
        <dbReference type="SAM" id="SignalP"/>
    </source>
</evidence>
<evidence type="ECO:0000313" key="2">
    <source>
        <dbReference type="EMBL" id="PYH35253.1"/>
    </source>
</evidence>
<feature type="signal peptide" evidence="1">
    <location>
        <begin position="1"/>
        <end position="22"/>
    </location>
</feature>
<evidence type="ECO:0000313" key="3">
    <source>
        <dbReference type="Proteomes" id="UP000247647"/>
    </source>
</evidence>
<organism evidence="2 3">
    <name type="scientific">Aspergillus neoniger (strain CBS 115656)</name>
    <dbReference type="NCBI Taxonomy" id="1448310"/>
    <lineage>
        <taxon>Eukaryota</taxon>
        <taxon>Fungi</taxon>
        <taxon>Dikarya</taxon>
        <taxon>Ascomycota</taxon>
        <taxon>Pezizomycotina</taxon>
        <taxon>Eurotiomycetes</taxon>
        <taxon>Eurotiomycetidae</taxon>
        <taxon>Eurotiales</taxon>
        <taxon>Aspergillaceae</taxon>
        <taxon>Aspergillus</taxon>
        <taxon>Aspergillus subgen. Circumdati</taxon>
    </lineage>
</organism>